<name>A0A564U9U0_9FIRM</name>
<reference evidence="3 4" key="1">
    <citation type="submission" date="2019-07" db="EMBL/GenBank/DDBJ databases">
        <authorList>
            <person name="Hibberd C M."/>
            <person name="Gehrig L. J."/>
            <person name="Chang H.-W."/>
            <person name="Venkatesh S."/>
        </authorList>
    </citation>
    <scope>NUCLEOTIDE SEQUENCE [LARGE SCALE GENOMIC DNA]</scope>
    <source>
        <strain evidence="3">Ruminococcus_torques_SSTS_Bg7063</strain>
    </source>
</reference>
<dbReference type="GO" id="GO:0005737">
    <property type="term" value="C:cytoplasm"/>
    <property type="evidence" value="ECO:0007669"/>
    <property type="project" value="UniProtKB-SubCell"/>
</dbReference>
<comment type="subcellular location">
    <subcellularLocation>
        <location evidence="2">Cytoplasm</location>
    </subcellularLocation>
</comment>
<dbReference type="AlphaFoldDB" id="A0A564U9U0"/>
<dbReference type="PANTHER" id="PTHR12598">
    <property type="entry name" value="COPPER HOMEOSTASIS PROTEIN CUTC"/>
    <property type="match status" value="1"/>
</dbReference>
<comment type="caution">
    <text evidence="2">Once thought to be involved in copper homeostasis, experiments in E.coli have shown this is not the case.</text>
</comment>
<dbReference type="PANTHER" id="PTHR12598:SF0">
    <property type="entry name" value="COPPER HOMEOSTASIS PROTEIN CUTC HOMOLOG"/>
    <property type="match status" value="1"/>
</dbReference>
<organism evidence="3 4">
    <name type="scientific">[Ruminococcus] torques</name>
    <dbReference type="NCBI Taxonomy" id="33039"/>
    <lineage>
        <taxon>Bacteria</taxon>
        <taxon>Bacillati</taxon>
        <taxon>Bacillota</taxon>
        <taxon>Clostridia</taxon>
        <taxon>Lachnospirales</taxon>
        <taxon>Lachnospiraceae</taxon>
        <taxon>Mediterraneibacter</taxon>
    </lineage>
</organism>
<dbReference type="InterPro" id="IPR036822">
    <property type="entry name" value="CutC-like_dom_sf"/>
</dbReference>
<dbReference type="RefSeq" id="WP_144367485.1">
    <property type="nucleotide sequence ID" value="NZ_CABHNA010000071.1"/>
</dbReference>
<dbReference type="EMBL" id="CABHNA010000071">
    <property type="protein sequence ID" value="VUX16179.1"/>
    <property type="molecule type" value="Genomic_DNA"/>
</dbReference>
<dbReference type="HAMAP" id="MF_00795">
    <property type="entry name" value="CutC"/>
    <property type="match status" value="1"/>
</dbReference>
<dbReference type="Gene3D" id="3.20.20.380">
    <property type="entry name" value="Copper homeostasis (CutC) domain"/>
    <property type="match status" value="1"/>
</dbReference>
<sequence>MKTTILEACTDCVQSAINAQKGGADRIELCSNLVIGGLTPGKALFDLVKRYTDIKTRVLLRPRYGDYCYNQYEFEQLKEEVQMYCEMGADGVVIGMLNPDGTLDTERMAELIKAAGNKEKALHRAFDVCIDPMKALEEAIDLGFDTILTSGQKETAWEGKEMLKALQEKSAGRIEILAASGIGAESIEKLLPYTGITSYHMSGKIVVDSMMKYRKEGIGLGLSERGDYALWQTSEEEIVKAVKVLVSVHSRVNHFAD</sequence>
<protein>
    <recommendedName>
        <fullName evidence="2">PF03932 family protein CutC</fullName>
    </recommendedName>
</protein>
<comment type="similarity">
    <text evidence="1 2">Belongs to the CutC family.</text>
</comment>
<accession>A0A564U9U0</accession>
<keyword evidence="4" id="KW-1185">Reference proteome</keyword>
<dbReference type="Proteomes" id="UP000363661">
    <property type="component" value="Unassembled WGS sequence"/>
</dbReference>
<evidence type="ECO:0000313" key="4">
    <source>
        <dbReference type="Proteomes" id="UP000363661"/>
    </source>
</evidence>
<gene>
    <name evidence="2 3" type="primary">cutC</name>
    <name evidence="3" type="ORF">RTSSTS7063_02177</name>
</gene>
<proteinExistence type="inferred from homology"/>
<keyword evidence="2" id="KW-0963">Cytoplasm</keyword>
<evidence type="ECO:0000256" key="2">
    <source>
        <dbReference type="HAMAP-Rule" id="MF_00795"/>
    </source>
</evidence>
<evidence type="ECO:0000256" key="1">
    <source>
        <dbReference type="ARBA" id="ARBA00007768"/>
    </source>
</evidence>
<evidence type="ECO:0000313" key="3">
    <source>
        <dbReference type="EMBL" id="VUX16179.1"/>
    </source>
</evidence>
<dbReference type="InterPro" id="IPR005627">
    <property type="entry name" value="CutC-like"/>
</dbReference>
<dbReference type="GO" id="GO:0005507">
    <property type="term" value="F:copper ion binding"/>
    <property type="evidence" value="ECO:0007669"/>
    <property type="project" value="TreeGrafter"/>
</dbReference>
<dbReference type="Pfam" id="PF03932">
    <property type="entry name" value="CutC"/>
    <property type="match status" value="1"/>
</dbReference>
<dbReference type="SUPFAM" id="SSF110395">
    <property type="entry name" value="CutC-like"/>
    <property type="match status" value="1"/>
</dbReference>